<evidence type="ECO:0000313" key="9">
    <source>
        <dbReference type="Proteomes" id="UP000321408"/>
    </source>
</evidence>
<keyword evidence="4 6" id="KW-1133">Transmembrane helix</keyword>
<name>A0A5B9D5X5_9ARCH</name>
<feature type="transmembrane region" description="Helical" evidence="6">
    <location>
        <begin position="299"/>
        <end position="316"/>
    </location>
</feature>
<dbReference type="CDD" id="cd17325">
    <property type="entry name" value="MFS_MdtG_SLC18_like"/>
    <property type="match status" value="1"/>
</dbReference>
<dbReference type="InterPro" id="IPR011701">
    <property type="entry name" value="MFS"/>
</dbReference>
<dbReference type="Proteomes" id="UP000321408">
    <property type="component" value="Chromosome"/>
</dbReference>
<dbReference type="RefSeq" id="WP_147661380.1">
    <property type="nucleotide sequence ID" value="NZ_CP042905.2"/>
</dbReference>
<feature type="transmembrane region" description="Helical" evidence="6">
    <location>
        <begin position="269"/>
        <end position="287"/>
    </location>
</feature>
<feature type="transmembrane region" description="Helical" evidence="6">
    <location>
        <begin position="387"/>
        <end position="406"/>
    </location>
</feature>
<feature type="transmembrane region" description="Helical" evidence="6">
    <location>
        <begin position="159"/>
        <end position="181"/>
    </location>
</feature>
<feature type="transmembrane region" description="Helical" evidence="6">
    <location>
        <begin position="322"/>
        <end position="341"/>
    </location>
</feature>
<dbReference type="SUPFAM" id="SSF103473">
    <property type="entry name" value="MFS general substrate transporter"/>
    <property type="match status" value="1"/>
</dbReference>
<keyword evidence="2" id="KW-0813">Transport</keyword>
<keyword evidence="5 6" id="KW-0472">Membrane</keyword>
<feature type="transmembrane region" description="Helical" evidence="6">
    <location>
        <begin position="100"/>
        <end position="118"/>
    </location>
</feature>
<reference evidence="8 9" key="2">
    <citation type="journal article" date="2024" name="Int. J. Syst. Evol. Microbiol.">
        <title>Promethearchaeum syntrophicum gen. nov., sp. nov., an anaerobic, obligately syntrophic archaeon, the first isolate of the lineage 'Asgard' archaea, and proposal of the new archaeal phylum Promethearchaeota phyl. nov. and kingdom Promethearchaeati regn. nov.</title>
        <authorList>
            <person name="Imachi H."/>
            <person name="Nobu M.K."/>
            <person name="Kato S."/>
            <person name="Takaki Y."/>
            <person name="Miyazaki M."/>
            <person name="Miyata M."/>
            <person name="Ogawara M."/>
            <person name="Saito Y."/>
            <person name="Sakai S."/>
            <person name="Tahara Y.O."/>
            <person name="Takano Y."/>
            <person name="Tasumi E."/>
            <person name="Uematsu K."/>
            <person name="Yoshimura T."/>
            <person name="Itoh T."/>
            <person name="Ohkuma M."/>
            <person name="Takai K."/>
        </authorList>
    </citation>
    <scope>NUCLEOTIDE SEQUENCE [LARGE SCALE GENOMIC DNA]</scope>
    <source>
        <strain evidence="8 9">MK-D1</strain>
    </source>
</reference>
<reference evidence="8 9" key="1">
    <citation type="journal article" date="2020" name="Nature">
        <title>Isolation of an archaeon at the prokaryote-eukaryote interface.</title>
        <authorList>
            <person name="Imachi H."/>
            <person name="Nobu M.K."/>
            <person name="Nakahara N."/>
            <person name="Morono Y."/>
            <person name="Ogawara M."/>
            <person name="Takaki Y."/>
            <person name="Takano Y."/>
            <person name="Uematsu K."/>
            <person name="Ikuta T."/>
            <person name="Ito M."/>
            <person name="Matsui Y."/>
            <person name="Miyazaki M."/>
            <person name="Murata K."/>
            <person name="Saito Y."/>
            <person name="Sakai S."/>
            <person name="Song C."/>
            <person name="Tasumi E."/>
            <person name="Yamanaka Y."/>
            <person name="Yamaguchi T."/>
            <person name="Kamagata Y."/>
            <person name="Tamaki H."/>
            <person name="Takai K."/>
        </authorList>
    </citation>
    <scope>NUCLEOTIDE SEQUENCE [LARGE SCALE GENOMIC DNA]</scope>
    <source>
        <strain evidence="8 9">MK-D1</strain>
    </source>
</reference>
<dbReference type="Gene3D" id="1.20.1250.20">
    <property type="entry name" value="MFS general substrate transporter like domains"/>
    <property type="match status" value="2"/>
</dbReference>
<feature type="transmembrane region" description="Helical" evidence="6">
    <location>
        <begin position="25"/>
        <end position="43"/>
    </location>
</feature>
<dbReference type="InterPro" id="IPR036259">
    <property type="entry name" value="MFS_trans_sf"/>
</dbReference>
<evidence type="ECO:0000256" key="5">
    <source>
        <dbReference type="ARBA" id="ARBA00023136"/>
    </source>
</evidence>
<evidence type="ECO:0000256" key="4">
    <source>
        <dbReference type="ARBA" id="ARBA00022989"/>
    </source>
</evidence>
<keyword evidence="3 6" id="KW-0812">Transmembrane</keyword>
<feature type="transmembrane region" description="Helical" evidence="6">
    <location>
        <begin position="362"/>
        <end position="381"/>
    </location>
</feature>
<feature type="transmembrane region" description="Helical" evidence="6">
    <location>
        <begin position="67"/>
        <end position="88"/>
    </location>
</feature>
<feature type="domain" description="Major facilitator superfamily (MFS) profile" evidence="7">
    <location>
        <begin position="25"/>
        <end position="411"/>
    </location>
</feature>
<dbReference type="GO" id="GO:0022857">
    <property type="term" value="F:transmembrane transporter activity"/>
    <property type="evidence" value="ECO:0007669"/>
    <property type="project" value="InterPro"/>
</dbReference>
<evidence type="ECO:0000259" key="7">
    <source>
        <dbReference type="PROSITE" id="PS50850"/>
    </source>
</evidence>
<dbReference type="InterPro" id="IPR050930">
    <property type="entry name" value="MFS_Vesicular_Transporter"/>
</dbReference>
<dbReference type="OrthoDB" id="343229at2157"/>
<keyword evidence="9" id="KW-1185">Reference proteome</keyword>
<proteinExistence type="predicted"/>
<evidence type="ECO:0000313" key="8">
    <source>
        <dbReference type="EMBL" id="QEE14425.1"/>
    </source>
</evidence>
<dbReference type="KEGG" id="psyt:DSAG12_00238"/>
<dbReference type="PANTHER" id="PTHR23506">
    <property type="entry name" value="GH10249P"/>
    <property type="match status" value="1"/>
</dbReference>
<sequence length="437" mass="48569">MIGKNSKDQGLTSQIQPQGEKIHRMVYLVSVMTFFSILAPALLHSNDKELFTALFSSPINPLSELTIIKYSSLYDSIYYVAFIVGLIIGPFSDKKGKRKVFIIIGSFGFLLFSTLFRFSPNFQILLLFRLFQGISHILVWQTLMVLVYDYSGSNVAKSVSINTIFMGMAMGSGTMLGGFLANFGTYVPIYVSIGSYSIVFLLAILILKDPKFVQQHPTIKQSIFLAKEKPHILVPALFNFIDRLHMGFLIALIPLYLTFVIPLEPSMRGMIFGLSAIPSIILSYPVGRKSDGPWGRIKPLALGSIIYGVLLSLTGIVAQDSLVIFIIFLMFQGCAQGLTMTPNNSLLGDIIEPEHNAMAVSIFNFFGNIGMILGPIFGLIFGRNYSMAFLVAGIIEILSLIFNIFLARKLKVMEKIGFQFPTVAKKVYHFLKGIVKK</sequence>
<dbReference type="GeneID" id="41328241"/>
<dbReference type="Pfam" id="PF07690">
    <property type="entry name" value="MFS_1"/>
    <property type="match status" value="1"/>
</dbReference>
<protein>
    <submittedName>
        <fullName evidence="8">MFS transporter</fullName>
    </submittedName>
</protein>
<dbReference type="InterPro" id="IPR020846">
    <property type="entry name" value="MFS_dom"/>
</dbReference>
<accession>A0A5B9D5X5</accession>
<dbReference type="EMBL" id="CP042905">
    <property type="protein sequence ID" value="QEE14425.1"/>
    <property type="molecule type" value="Genomic_DNA"/>
</dbReference>
<dbReference type="PANTHER" id="PTHR23506:SF23">
    <property type="entry name" value="GH10249P"/>
    <property type="match status" value="1"/>
</dbReference>
<evidence type="ECO:0000256" key="3">
    <source>
        <dbReference type="ARBA" id="ARBA00022692"/>
    </source>
</evidence>
<feature type="transmembrane region" description="Helical" evidence="6">
    <location>
        <begin position="187"/>
        <end position="207"/>
    </location>
</feature>
<organism evidence="8 9">
    <name type="scientific">Promethearchaeum syntrophicum</name>
    <dbReference type="NCBI Taxonomy" id="2594042"/>
    <lineage>
        <taxon>Archaea</taxon>
        <taxon>Promethearchaeati</taxon>
        <taxon>Promethearchaeota</taxon>
        <taxon>Promethearchaeia</taxon>
        <taxon>Promethearchaeales</taxon>
        <taxon>Promethearchaeaceae</taxon>
        <taxon>Promethearchaeum</taxon>
    </lineage>
</organism>
<feature type="transmembrane region" description="Helical" evidence="6">
    <location>
        <begin position="244"/>
        <end position="263"/>
    </location>
</feature>
<evidence type="ECO:0000256" key="6">
    <source>
        <dbReference type="SAM" id="Phobius"/>
    </source>
</evidence>
<gene>
    <name evidence="8" type="ORF">DSAG12_00238</name>
</gene>
<evidence type="ECO:0000256" key="2">
    <source>
        <dbReference type="ARBA" id="ARBA00022448"/>
    </source>
</evidence>
<dbReference type="AlphaFoldDB" id="A0A5B9D5X5"/>
<feature type="transmembrane region" description="Helical" evidence="6">
    <location>
        <begin position="124"/>
        <end position="147"/>
    </location>
</feature>
<evidence type="ECO:0000256" key="1">
    <source>
        <dbReference type="ARBA" id="ARBA00004141"/>
    </source>
</evidence>
<comment type="subcellular location">
    <subcellularLocation>
        <location evidence="1">Membrane</location>
        <topology evidence="1">Multi-pass membrane protein</topology>
    </subcellularLocation>
</comment>
<dbReference type="GO" id="GO:0016020">
    <property type="term" value="C:membrane"/>
    <property type="evidence" value="ECO:0007669"/>
    <property type="project" value="UniProtKB-SubCell"/>
</dbReference>
<dbReference type="PROSITE" id="PS50850">
    <property type="entry name" value="MFS"/>
    <property type="match status" value="1"/>
</dbReference>